<dbReference type="Pfam" id="PF14509">
    <property type="entry name" value="GH97_C"/>
    <property type="match status" value="1"/>
</dbReference>
<dbReference type="InterPro" id="IPR013785">
    <property type="entry name" value="Aldolase_TIM"/>
</dbReference>
<evidence type="ECO:0000256" key="2">
    <source>
        <dbReference type="ARBA" id="ARBA00011245"/>
    </source>
</evidence>
<evidence type="ECO:0000256" key="4">
    <source>
        <dbReference type="ARBA" id="ARBA00022837"/>
    </source>
</evidence>
<dbReference type="SUPFAM" id="SSF51445">
    <property type="entry name" value="(Trans)glycosidases"/>
    <property type="match status" value="1"/>
</dbReference>
<evidence type="ECO:0000256" key="3">
    <source>
        <dbReference type="ARBA" id="ARBA00022801"/>
    </source>
</evidence>
<evidence type="ECO:0000313" key="10">
    <source>
        <dbReference type="Proteomes" id="UP001165367"/>
    </source>
</evidence>
<dbReference type="Pfam" id="PF10566">
    <property type="entry name" value="Glyco_hydro_97"/>
    <property type="match status" value="1"/>
</dbReference>
<sequence length="664" mass="73847">MLTTSIPDIKSRHVLLPVNIKKWLIVHLPFLFAIVLVYSTSNCQAQQGTIQSPDKNITVTVQHTDGMPSYSVSYRHNTVIRSSRLGLITSLADYSKSLQLRSVSETKAVKESYELFTGKKSTVNFKANRKVFSYATADGKPLNIQFHVSDDGVAFQYIIPRTNADSISVSDELTTFTFDTAAKGFLQPMQVAKTGFESTNPAYEDNYRQNIPAGTAATAGWVYPALFQTGDTWVLITEAGMDGTYCATRLTNAKGDPSYKISFPDPRETMAPDGILPLSGQPFTSPWRVITIGSLGTIVESTNGTDLAAKFAGGNTKWIKPGKSSWSWIMSKDDFITYDEQKKYIDFAADMKWQYCLVDASWDTKIGYDKIKELAAYANSKNVGLLLWYNSAGNWNTVKMTPKDKMLTHESRVKEFTRLKEMGVKGVKIDFFGGDGRSVIQYYIDILKDAAQFEMLVNFHGATLPRGWSRTYPNLVTTEAVKGFEMITFSQGDADREANHCAMLPFTRNAFDPMDFTPMNLYRIPTQVKRKTTSAFELATSVLFLSGIQHFAESADGMSHVPADVKAFLQRLPVRWDEVKFIEGFPGKYAVIARKAGNKWYVAGFNGESTARTIRLDIKSFKAKKALLIKDGASQLEFDISTPGLTSTIDVVMQGAGGFVLELD</sequence>
<dbReference type="Gene3D" id="2.60.40.1180">
    <property type="entry name" value="Golgi alpha-mannosidase II"/>
    <property type="match status" value="1"/>
</dbReference>
<evidence type="ECO:0000256" key="5">
    <source>
        <dbReference type="ARBA" id="ARBA00023295"/>
    </source>
</evidence>
<dbReference type="PANTHER" id="PTHR35803">
    <property type="entry name" value="GLUCAN 1,4-ALPHA-GLUCOSIDASE SUSB-RELATED"/>
    <property type="match status" value="1"/>
</dbReference>
<comment type="subunit">
    <text evidence="2">Monomer.</text>
</comment>
<organism evidence="9 10">
    <name type="scientific">Terrimonas ginsenosidimutans</name>
    <dbReference type="NCBI Taxonomy" id="2908004"/>
    <lineage>
        <taxon>Bacteria</taxon>
        <taxon>Pseudomonadati</taxon>
        <taxon>Bacteroidota</taxon>
        <taxon>Chitinophagia</taxon>
        <taxon>Chitinophagales</taxon>
        <taxon>Chitinophagaceae</taxon>
        <taxon>Terrimonas</taxon>
    </lineage>
</organism>
<feature type="domain" description="Glycosyl-hydrolase 97 C-terminal oligomerisation" evidence="8">
    <location>
        <begin position="576"/>
        <end position="663"/>
    </location>
</feature>
<gene>
    <name evidence="9" type="ORF">LZZ85_18175</name>
</gene>
<comment type="cofactor">
    <cofactor evidence="1">
        <name>Ca(2+)</name>
        <dbReference type="ChEBI" id="CHEBI:29108"/>
    </cofactor>
</comment>
<evidence type="ECO:0000259" key="7">
    <source>
        <dbReference type="Pfam" id="PF14508"/>
    </source>
</evidence>
<dbReference type="EMBL" id="JAKLTR010000012">
    <property type="protein sequence ID" value="MCG2616231.1"/>
    <property type="molecule type" value="Genomic_DNA"/>
</dbReference>
<feature type="domain" description="Glycosyl-hydrolase 97 catalytic" evidence="6">
    <location>
        <begin position="327"/>
        <end position="481"/>
    </location>
</feature>
<dbReference type="GO" id="GO:0016787">
    <property type="term" value="F:hydrolase activity"/>
    <property type="evidence" value="ECO:0007669"/>
    <property type="project" value="UniProtKB-KW"/>
</dbReference>
<evidence type="ECO:0000259" key="8">
    <source>
        <dbReference type="Pfam" id="PF14509"/>
    </source>
</evidence>
<dbReference type="Proteomes" id="UP001165367">
    <property type="component" value="Unassembled WGS sequence"/>
</dbReference>
<evidence type="ECO:0000313" key="9">
    <source>
        <dbReference type="EMBL" id="MCG2616231.1"/>
    </source>
</evidence>
<keyword evidence="3 9" id="KW-0378">Hydrolase</keyword>
<dbReference type="InterPro" id="IPR014718">
    <property type="entry name" value="GH-type_carb-bd"/>
</dbReference>
<dbReference type="Pfam" id="PF14508">
    <property type="entry name" value="GH97_N"/>
    <property type="match status" value="1"/>
</dbReference>
<keyword evidence="10" id="KW-1185">Reference proteome</keyword>
<keyword evidence="4" id="KW-0106">Calcium</keyword>
<reference evidence="9" key="1">
    <citation type="submission" date="2022-01" db="EMBL/GenBank/DDBJ databases">
        <authorList>
            <person name="Jo J.-H."/>
            <person name="Im W.-T."/>
        </authorList>
    </citation>
    <scope>NUCLEOTIDE SEQUENCE</scope>
    <source>
        <strain evidence="9">NA20</strain>
    </source>
</reference>
<feature type="domain" description="Glycosyl-hydrolase 97 N-terminal" evidence="7">
    <location>
        <begin position="50"/>
        <end position="308"/>
    </location>
</feature>
<dbReference type="InterPro" id="IPR017853">
    <property type="entry name" value="GH"/>
</dbReference>
<dbReference type="RefSeq" id="WP_237874768.1">
    <property type="nucleotide sequence ID" value="NZ_JAKLTR010000012.1"/>
</dbReference>
<dbReference type="InterPro" id="IPR029483">
    <property type="entry name" value="GH97_C"/>
</dbReference>
<name>A0ABS9KV75_9BACT</name>
<dbReference type="InterPro" id="IPR052720">
    <property type="entry name" value="Glycosyl_hydrolase_97"/>
</dbReference>
<dbReference type="InterPro" id="IPR013780">
    <property type="entry name" value="Glyco_hydro_b"/>
</dbReference>
<evidence type="ECO:0000259" key="6">
    <source>
        <dbReference type="Pfam" id="PF10566"/>
    </source>
</evidence>
<keyword evidence="5" id="KW-0326">Glycosidase</keyword>
<protein>
    <submittedName>
        <fullName evidence="9">Glycoside hydrolase family 97 protein</fullName>
    </submittedName>
</protein>
<dbReference type="Gene3D" id="3.20.20.70">
    <property type="entry name" value="Aldolase class I"/>
    <property type="match status" value="1"/>
</dbReference>
<dbReference type="InterPro" id="IPR029486">
    <property type="entry name" value="GH97_N"/>
</dbReference>
<dbReference type="PANTHER" id="PTHR35803:SF2">
    <property type="entry name" value="RETAINING ALPHA-GALACTOSIDASE"/>
    <property type="match status" value="1"/>
</dbReference>
<accession>A0ABS9KV75</accession>
<dbReference type="InterPro" id="IPR019563">
    <property type="entry name" value="GH97_catalytic"/>
</dbReference>
<dbReference type="Gene3D" id="2.70.98.10">
    <property type="match status" value="1"/>
</dbReference>
<proteinExistence type="predicted"/>
<comment type="caution">
    <text evidence="9">The sequence shown here is derived from an EMBL/GenBank/DDBJ whole genome shotgun (WGS) entry which is preliminary data.</text>
</comment>
<evidence type="ECO:0000256" key="1">
    <source>
        <dbReference type="ARBA" id="ARBA00001913"/>
    </source>
</evidence>